<dbReference type="AlphaFoldDB" id="A0A6N2VSC2"/>
<dbReference type="GeneID" id="75114266"/>
<evidence type="ECO:0000313" key="1">
    <source>
        <dbReference type="EMBL" id="VYT32850.1"/>
    </source>
</evidence>
<protein>
    <recommendedName>
        <fullName evidence="2">Lipoprotein</fullName>
    </recommendedName>
</protein>
<proteinExistence type="predicted"/>
<dbReference type="EMBL" id="CACRTB010000035">
    <property type="protein sequence ID" value="VYT32850.1"/>
    <property type="molecule type" value="Genomic_DNA"/>
</dbReference>
<gene>
    <name evidence="1" type="ORF">BCLFYP20_03227</name>
</gene>
<evidence type="ECO:0008006" key="2">
    <source>
        <dbReference type="Google" id="ProtNLM"/>
    </source>
</evidence>
<reference evidence="1" key="1">
    <citation type="submission" date="2019-11" db="EMBL/GenBank/DDBJ databases">
        <authorList>
            <person name="Feng L."/>
        </authorList>
    </citation>
    <scope>NUCLEOTIDE SEQUENCE</scope>
    <source>
        <strain evidence="1">BcaccaeLFYP20</strain>
    </source>
</reference>
<name>A0A6N2VSC2_9BACE</name>
<dbReference type="RefSeq" id="WP_005680865.1">
    <property type="nucleotide sequence ID" value="NZ_CABMOQ010000006.1"/>
</dbReference>
<accession>A0A6N2VSC2</accession>
<organism evidence="1">
    <name type="scientific">Bacteroides caccae</name>
    <dbReference type="NCBI Taxonomy" id="47678"/>
    <lineage>
        <taxon>Bacteria</taxon>
        <taxon>Pseudomonadati</taxon>
        <taxon>Bacteroidota</taxon>
        <taxon>Bacteroidia</taxon>
        <taxon>Bacteroidales</taxon>
        <taxon>Bacteroidaceae</taxon>
        <taxon>Bacteroides</taxon>
    </lineage>
</organism>
<dbReference type="PROSITE" id="PS51257">
    <property type="entry name" value="PROKAR_LIPOPROTEIN"/>
    <property type="match status" value="1"/>
</dbReference>
<sequence length="201" mass="22598">MRRIKRSLIYSSLCLLALGCTSRSRTLPEFPSAPSREAFEGFRWETVEGKELMFWAQRNEVIHVMVDDAKAEAGIVDDGDREAFFLTVIKVFPLPSGEIEELLSVLRQTPEWDPTVSCGFRQVRSSREGVTRYVLEPTGASAEKIQELSTEEPIPSTCGGWGVGNSGMRYFEIHDSHPKQVLFVEIGQDAPLFDEQSIVLK</sequence>